<evidence type="ECO:0000256" key="1">
    <source>
        <dbReference type="ARBA" id="ARBA00022679"/>
    </source>
</evidence>
<accession>A0A2W7NHB9</accession>
<evidence type="ECO:0000313" key="5">
    <source>
        <dbReference type="Proteomes" id="UP000248916"/>
    </source>
</evidence>
<organism evidence="4 5">
    <name type="scientific">Palleronia aestuarii</name>
    <dbReference type="NCBI Taxonomy" id="568105"/>
    <lineage>
        <taxon>Bacteria</taxon>
        <taxon>Pseudomonadati</taxon>
        <taxon>Pseudomonadota</taxon>
        <taxon>Alphaproteobacteria</taxon>
        <taxon>Rhodobacterales</taxon>
        <taxon>Roseobacteraceae</taxon>
        <taxon>Palleronia</taxon>
    </lineage>
</organism>
<reference evidence="4 5" key="1">
    <citation type="submission" date="2018-06" db="EMBL/GenBank/DDBJ databases">
        <title>Genomic Encyclopedia of Archaeal and Bacterial Type Strains, Phase II (KMG-II): from individual species to whole genera.</title>
        <authorList>
            <person name="Goeker M."/>
        </authorList>
    </citation>
    <scope>NUCLEOTIDE SEQUENCE [LARGE SCALE GENOMIC DNA]</scope>
    <source>
        <strain evidence="4 5">DSM 22009</strain>
    </source>
</reference>
<dbReference type="InterPro" id="IPR001296">
    <property type="entry name" value="Glyco_trans_1"/>
</dbReference>
<dbReference type="OrthoDB" id="9793726at2"/>
<name>A0A2W7NHB9_9RHOB</name>
<dbReference type="GO" id="GO:0016757">
    <property type="term" value="F:glycosyltransferase activity"/>
    <property type="evidence" value="ECO:0007669"/>
    <property type="project" value="InterPro"/>
</dbReference>
<dbReference type="AlphaFoldDB" id="A0A2W7NHB9"/>
<protein>
    <submittedName>
        <fullName evidence="4">Glycosyltransferase involved in cell wall biosynthesis</fullName>
    </submittedName>
</protein>
<dbReference type="PANTHER" id="PTHR46401">
    <property type="entry name" value="GLYCOSYLTRANSFERASE WBBK-RELATED"/>
    <property type="match status" value="1"/>
</dbReference>
<dbReference type="Pfam" id="PF12000">
    <property type="entry name" value="Glyco_trans_4_3"/>
    <property type="match status" value="1"/>
</dbReference>
<dbReference type="Gene3D" id="3.40.50.2000">
    <property type="entry name" value="Glycogen Phosphorylase B"/>
    <property type="match status" value="2"/>
</dbReference>
<dbReference type="SUPFAM" id="SSF53756">
    <property type="entry name" value="UDP-Glycosyltransferase/glycogen phosphorylase"/>
    <property type="match status" value="1"/>
</dbReference>
<evidence type="ECO:0000259" key="3">
    <source>
        <dbReference type="Pfam" id="PF12000"/>
    </source>
</evidence>
<dbReference type="RefSeq" id="WP_111535751.1">
    <property type="nucleotide sequence ID" value="NZ_QKZL01000002.1"/>
</dbReference>
<dbReference type="EMBL" id="QKZL01000002">
    <property type="protein sequence ID" value="PZX18853.1"/>
    <property type="molecule type" value="Genomic_DNA"/>
</dbReference>
<dbReference type="PANTHER" id="PTHR46401:SF2">
    <property type="entry name" value="GLYCOSYLTRANSFERASE WBBK-RELATED"/>
    <property type="match status" value="1"/>
</dbReference>
<gene>
    <name evidence="4" type="ORF">LX81_00546</name>
</gene>
<sequence>MQFLFLHQNFPGQFAHLAPALAAAGHRVVALTSRVAEAQVWRGVEVLPYRYAVPQDTRLHPWMTTLNRAVDRGAATYRAALALRERGFAPDCILAHSGWGEALFLREVWPRARMGVFSEFYYAAEGADVDFDPEFQRAGEIGRVHRMRFKNMAIRMQLEEADQGITPTRWQADAHPPDLRGKLTVIHDGIDTDAIAPDPAASLELAGLDPLDRSDEVITFVNRNLEPYRGFHVFMRALPALLARRPLARVIVVGEDGVSYGTAPEGGGTWREVMTREVRGRIPDADWARVHFAGRIGRDDFTRLLQVSRVHLYLTYPFVLSWSLLEAMSVGVAIVASDTGPVREAITDGETGRLVDFFDAGALVEAVSKLLDDGAARARLGAAARARIVRDYDLARVCLPRQMAWIEALARG</sequence>
<feature type="domain" description="Glycosyl transferase family 1" evidence="2">
    <location>
        <begin position="214"/>
        <end position="386"/>
    </location>
</feature>
<dbReference type="Proteomes" id="UP000248916">
    <property type="component" value="Unassembled WGS sequence"/>
</dbReference>
<evidence type="ECO:0000313" key="4">
    <source>
        <dbReference type="EMBL" id="PZX18853.1"/>
    </source>
</evidence>
<keyword evidence="1 4" id="KW-0808">Transferase</keyword>
<feature type="domain" description="Glycosyl transferase family 4" evidence="3">
    <location>
        <begin position="25"/>
        <end position="194"/>
    </location>
</feature>
<comment type="caution">
    <text evidence="4">The sequence shown here is derived from an EMBL/GenBank/DDBJ whole genome shotgun (WGS) entry which is preliminary data.</text>
</comment>
<keyword evidence="5" id="KW-1185">Reference proteome</keyword>
<dbReference type="Pfam" id="PF00534">
    <property type="entry name" value="Glycos_transf_1"/>
    <property type="match status" value="1"/>
</dbReference>
<dbReference type="InterPro" id="IPR022623">
    <property type="entry name" value="Glyco_trans_4"/>
</dbReference>
<evidence type="ECO:0000259" key="2">
    <source>
        <dbReference type="Pfam" id="PF00534"/>
    </source>
</evidence>
<proteinExistence type="predicted"/>
<dbReference type="GO" id="GO:0009103">
    <property type="term" value="P:lipopolysaccharide biosynthetic process"/>
    <property type="evidence" value="ECO:0007669"/>
    <property type="project" value="TreeGrafter"/>
</dbReference>